<evidence type="ECO:0000313" key="2">
    <source>
        <dbReference type="Proteomes" id="UP000013190"/>
    </source>
</evidence>
<dbReference type="PROSITE" id="PS51257">
    <property type="entry name" value="PROKAR_LIPOPROTEIN"/>
    <property type="match status" value="1"/>
</dbReference>
<reference evidence="1 2" key="2">
    <citation type="journal article" date="2016" name="Int. J. Syst. Evol. Microbiol.">
        <title>Taxonomy of haemolytic and/or proteolytic strains of the genus Acinetobacter with the proposal of Acinetobacter courvalinii sp. nov. (genomic species 14 sensu Bouvet &amp; Jeanjean), Acinetobacter dispersus sp. nov. (genomic species 17), Acinetobacter modestus sp. nov., Acinetobacter proteolyticus sp. nov. and Acinetobacter vivianii sp. nov.</title>
        <authorList>
            <person name="Nemec A."/>
            <person name="Radolfova-Krizova L."/>
            <person name="Maixnerova M."/>
            <person name="Vrestiakova E."/>
            <person name="Jezek P."/>
            <person name="Sedo O."/>
        </authorList>
    </citation>
    <scope>NUCLEOTIDE SEQUENCE [LARGE SCALE GENOMIC DNA]</scope>
    <source>
        <strain evidence="1 2">NIPH 236</strain>
    </source>
</reference>
<organism evidence="1 2">
    <name type="scientific">Acinetobacter modestus</name>
    <dbReference type="NCBI Taxonomy" id="1776740"/>
    <lineage>
        <taxon>Bacteria</taxon>
        <taxon>Pseudomonadati</taxon>
        <taxon>Pseudomonadota</taxon>
        <taxon>Gammaproteobacteria</taxon>
        <taxon>Moraxellales</taxon>
        <taxon>Moraxellaceae</taxon>
        <taxon>Acinetobacter</taxon>
    </lineage>
</organism>
<accession>A0ABP2TWU0</accession>
<evidence type="ECO:0000313" key="1">
    <source>
        <dbReference type="EMBL" id="ENU26763.1"/>
    </source>
</evidence>
<comment type="caution">
    <text evidence="1">The sequence shown here is derived from an EMBL/GenBank/DDBJ whole genome shotgun (WGS) entry which is preliminary data.</text>
</comment>
<dbReference type="GeneID" id="92835689"/>
<dbReference type="Proteomes" id="UP000013190">
    <property type="component" value="Unassembled WGS sequence"/>
</dbReference>
<dbReference type="RefSeq" id="WP_004662787.1">
    <property type="nucleotide sequence ID" value="NZ_BMDV01000001.1"/>
</dbReference>
<proteinExistence type="predicted"/>
<sequence>MKKISLIFLTVTLIYGCQKQPETKNENGFEDKKFEEADAKLSSYLDTLDNPKADKKDQKQILCIEYPNIYKHEYLPALLKLTDAEPKEKLLNNLKLTTDYYSEKLGIVCE</sequence>
<dbReference type="EMBL" id="APOJ01000025">
    <property type="protein sequence ID" value="ENU26763.1"/>
    <property type="molecule type" value="Genomic_DNA"/>
</dbReference>
<reference evidence="2" key="1">
    <citation type="submission" date="2013-02" db="EMBL/GenBank/DDBJ databases">
        <title>The Genome Sequence of Acinetobacter sp. NIPH 236.</title>
        <authorList>
            <consortium name="The Broad Institute Genome Sequencing Platform"/>
            <consortium name="The Broad Institute Genome Sequencing Center for Infectious Disease"/>
            <person name="Cerqueira G."/>
            <person name="Feldgarden M."/>
            <person name="Courvalin P."/>
            <person name="Perichon B."/>
            <person name="Grillot-Courvalin C."/>
            <person name="Clermont D."/>
            <person name="Rocha E."/>
            <person name="Yoon E.-J."/>
            <person name="Nemec A."/>
            <person name="Walker B."/>
            <person name="Young S.K."/>
            <person name="Zeng Q."/>
            <person name="Gargeya S."/>
            <person name="Fitzgerald M."/>
            <person name="Haas B."/>
            <person name="Abouelleil A."/>
            <person name="Alvarado L."/>
            <person name="Arachchi H.M."/>
            <person name="Berlin A.M."/>
            <person name="Chapman S.B."/>
            <person name="Dewar J."/>
            <person name="Goldberg J."/>
            <person name="Griggs A."/>
            <person name="Gujja S."/>
            <person name="Hansen M."/>
            <person name="Howarth C."/>
            <person name="Imamovic A."/>
            <person name="Larimer J."/>
            <person name="McCowan C."/>
            <person name="Murphy C."/>
            <person name="Neiman D."/>
            <person name="Pearson M."/>
            <person name="Priest M."/>
            <person name="Roberts A."/>
            <person name="Saif S."/>
            <person name="Shea T."/>
            <person name="Sisk P."/>
            <person name="Sykes S."/>
            <person name="Wortman J."/>
            <person name="Nusbaum C."/>
            <person name="Birren B."/>
        </authorList>
    </citation>
    <scope>NUCLEOTIDE SEQUENCE [LARGE SCALE GENOMIC DNA]</scope>
    <source>
        <strain evidence="2">NIPH 236</strain>
    </source>
</reference>
<name>A0ABP2TWU0_9GAMM</name>
<protein>
    <submittedName>
        <fullName evidence="1">Uncharacterized protein</fullName>
    </submittedName>
</protein>
<gene>
    <name evidence="1" type="ORF">F992_02312</name>
</gene>
<keyword evidence="2" id="KW-1185">Reference proteome</keyword>